<evidence type="ECO:0000256" key="2">
    <source>
        <dbReference type="SAM" id="SignalP"/>
    </source>
</evidence>
<keyword evidence="2" id="KW-0732">Signal</keyword>
<keyword evidence="4" id="KW-1185">Reference proteome</keyword>
<dbReference type="PROSITE" id="PS51257">
    <property type="entry name" value="PROKAR_LIPOPROTEIN"/>
    <property type="match status" value="1"/>
</dbReference>
<evidence type="ECO:0000313" key="3">
    <source>
        <dbReference type="EMBL" id="KAA5539806.1"/>
    </source>
</evidence>
<organism evidence="3 4">
    <name type="scientific">Adhaeribacter rhizoryzae</name>
    <dbReference type="NCBI Taxonomy" id="2607907"/>
    <lineage>
        <taxon>Bacteria</taxon>
        <taxon>Pseudomonadati</taxon>
        <taxon>Bacteroidota</taxon>
        <taxon>Cytophagia</taxon>
        <taxon>Cytophagales</taxon>
        <taxon>Hymenobacteraceae</taxon>
        <taxon>Adhaeribacter</taxon>
    </lineage>
</organism>
<dbReference type="AlphaFoldDB" id="A0A5M6CXY5"/>
<feature type="compositionally biased region" description="Basic and acidic residues" evidence="1">
    <location>
        <begin position="69"/>
        <end position="93"/>
    </location>
</feature>
<feature type="region of interest" description="Disordered" evidence="1">
    <location>
        <begin position="22"/>
        <end position="93"/>
    </location>
</feature>
<name>A0A5M6CXY5_9BACT</name>
<feature type="compositionally biased region" description="Polar residues" evidence="1">
    <location>
        <begin position="47"/>
        <end position="65"/>
    </location>
</feature>
<gene>
    <name evidence="3" type="ORF">F0145_23765</name>
</gene>
<evidence type="ECO:0000313" key="4">
    <source>
        <dbReference type="Proteomes" id="UP000323426"/>
    </source>
</evidence>
<feature type="signal peptide" evidence="2">
    <location>
        <begin position="1"/>
        <end position="23"/>
    </location>
</feature>
<protein>
    <submittedName>
        <fullName evidence="3">Uncharacterized protein</fullName>
    </submittedName>
</protein>
<feature type="chain" id="PRO_5024461268" evidence="2">
    <location>
        <begin position="24"/>
        <end position="93"/>
    </location>
</feature>
<reference evidence="3 4" key="1">
    <citation type="submission" date="2019-09" db="EMBL/GenBank/DDBJ databases">
        <title>Genome sequence and assembly of Adhaeribacter sp.</title>
        <authorList>
            <person name="Chhetri G."/>
        </authorList>
    </citation>
    <scope>NUCLEOTIDE SEQUENCE [LARGE SCALE GENOMIC DNA]</scope>
    <source>
        <strain evidence="3 4">DK36</strain>
    </source>
</reference>
<dbReference type="RefSeq" id="WP_150092744.1">
    <property type="nucleotide sequence ID" value="NZ_VWSF01000030.1"/>
</dbReference>
<dbReference type="Proteomes" id="UP000323426">
    <property type="component" value="Unassembled WGS sequence"/>
</dbReference>
<feature type="compositionally biased region" description="Polar residues" evidence="1">
    <location>
        <begin position="23"/>
        <end position="33"/>
    </location>
</feature>
<sequence>MKIITEKIRVVAFALVMGLSVGACSTGTDSGDTNVEESDAKDKNPNDHNVSGNQPTSTDPSNLESMDNAYERTDGDTGARDRDNDGVVDKPKE</sequence>
<evidence type="ECO:0000256" key="1">
    <source>
        <dbReference type="SAM" id="MobiDB-lite"/>
    </source>
</evidence>
<proteinExistence type="predicted"/>
<accession>A0A5M6CXY5</accession>
<comment type="caution">
    <text evidence="3">The sequence shown here is derived from an EMBL/GenBank/DDBJ whole genome shotgun (WGS) entry which is preliminary data.</text>
</comment>
<dbReference type="EMBL" id="VWSF01000030">
    <property type="protein sequence ID" value="KAA5539806.1"/>
    <property type="molecule type" value="Genomic_DNA"/>
</dbReference>